<evidence type="ECO:0000313" key="2">
    <source>
        <dbReference type="Proteomes" id="UP001140817"/>
    </source>
</evidence>
<gene>
    <name evidence="1" type="ORF">NSA58_02785</name>
</gene>
<dbReference type="Pfam" id="PF07761">
    <property type="entry name" value="DUF1617"/>
    <property type="match status" value="1"/>
</dbReference>
<dbReference type="EMBL" id="JANKBY010000017">
    <property type="protein sequence ID" value="MCR1821703.1"/>
    <property type="molecule type" value="Genomic_DNA"/>
</dbReference>
<dbReference type="InterPro" id="IPR011675">
    <property type="entry name" value="DUF1617"/>
</dbReference>
<accession>A0A9X2M7L0</accession>
<dbReference type="RefSeq" id="WP_257560018.1">
    <property type="nucleotide sequence ID" value="NZ_JANKBY010000017.1"/>
</dbReference>
<reference evidence="1" key="1">
    <citation type="submission" date="2022-07" db="EMBL/GenBank/DDBJ databases">
        <title>Enhanced cultured diversity of the mouse gut microbiota enables custom-made synthetic communities.</title>
        <authorList>
            <person name="Afrizal A."/>
        </authorList>
    </citation>
    <scope>NUCLEOTIDE SEQUENCE</scope>
    <source>
        <strain evidence="1">DSM 29186</strain>
    </source>
</reference>
<comment type="caution">
    <text evidence="1">The sequence shown here is derived from an EMBL/GenBank/DDBJ whole genome shotgun (WGS) entry which is preliminary data.</text>
</comment>
<dbReference type="Proteomes" id="UP001140817">
    <property type="component" value="Unassembled WGS sequence"/>
</dbReference>
<name>A0A9X2M7L0_9FIRM</name>
<protein>
    <submittedName>
        <fullName evidence="1">DUF1617 family protein</fullName>
    </submittedName>
</protein>
<sequence>MNLTIRKILNDTNVLVAISQKQLPIKVSYAISKNIKKLEKELKIYDEERQKLIDKYCIKDKEGNNVIDENNNLKISDEHLKAWNKEINELLDIEVDIDIHKFNLDSLTCGNYDMTPAELMIIDYMIEE</sequence>
<dbReference type="AlphaFoldDB" id="A0A9X2M7L0"/>
<proteinExistence type="predicted"/>
<organism evidence="1 2">
    <name type="scientific">Terrisporobacter muris</name>
    <dbReference type="NCBI Taxonomy" id="2963284"/>
    <lineage>
        <taxon>Bacteria</taxon>
        <taxon>Bacillati</taxon>
        <taxon>Bacillota</taxon>
        <taxon>Clostridia</taxon>
        <taxon>Peptostreptococcales</taxon>
        <taxon>Peptostreptococcaceae</taxon>
        <taxon>Terrisporobacter</taxon>
    </lineage>
</organism>
<evidence type="ECO:0000313" key="1">
    <source>
        <dbReference type="EMBL" id="MCR1821703.1"/>
    </source>
</evidence>
<keyword evidence="2" id="KW-1185">Reference proteome</keyword>